<sequence>MCILLRSSKAQGEDYMCMFLGYVPRKPSRTHCICTSCMCVYLHIQQVQVRVCSVEKKSRRRKQSKPIRHQPSNLSFAKVKGREATEHAASRSLSFFHIGAQLAFTLRSACSRRLSSEDHGHSSLPSPQPEDHILRSPFRCLSTLFALGNRGVWCIWGCVRQVSKEACVISPFR</sequence>
<dbReference type="EMBL" id="KZ819843">
    <property type="protein sequence ID" value="PWN51443.1"/>
    <property type="molecule type" value="Genomic_DNA"/>
</dbReference>
<evidence type="ECO:0000313" key="2">
    <source>
        <dbReference type="Proteomes" id="UP000245626"/>
    </source>
</evidence>
<name>A0ACD0NZX2_9BASI</name>
<reference evidence="1 2" key="1">
    <citation type="journal article" date="2018" name="Mol. Biol. Evol.">
        <title>Broad Genomic Sampling Reveals a Smut Pathogenic Ancestry of the Fungal Clade Ustilaginomycotina.</title>
        <authorList>
            <person name="Kijpornyongpan T."/>
            <person name="Mondo S.J."/>
            <person name="Barry K."/>
            <person name="Sandor L."/>
            <person name="Lee J."/>
            <person name="Lipzen A."/>
            <person name="Pangilinan J."/>
            <person name="LaButti K."/>
            <person name="Hainaut M."/>
            <person name="Henrissat B."/>
            <person name="Grigoriev I.V."/>
            <person name="Spatafora J.W."/>
            <person name="Aime M.C."/>
        </authorList>
    </citation>
    <scope>NUCLEOTIDE SEQUENCE [LARGE SCALE GENOMIC DNA]</scope>
    <source>
        <strain evidence="1 2">SA 807</strain>
    </source>
</reference>
<protein>
    <submittedName>
        <fullName evidence="1">Uncharacterized protein</fullName>
    </submittedName>
</protein>
<evidence type="ECO:0000313" key="1">
    <source>
        <dbReference type="EMBL" id="PWN51443.1"/>
    </source>
</evidence>
<organism evidence="1 2">
    <name type="scientific">Violaceomyces palustris</name>
    <dbReference type="NCBI Taxonomy" id="1673888"/>
    <lineage>
        <taxon>Eukaryota</taxon>
        <taxon>Fungi</taxon>
        <taxon>Dikarya</taxon>
        <taxon>Basidiomycota</taxon>
        <taxon>Ustilaginomycotina</taxon>
        <taxon>Ustilaginomycetes</taxon>
        <taxon>Violaceomycetales</taxon>
        <taxon>Violaceomycetaceae</taxon>
        <taxon>Violaceomyces</taxon>
    </lineage>
</organism>
<gene>
    <name evidence="1" type="ORF">IE53DRAFT_50722</name>
</gene>
<proteinExistence type="predicted"/>
<accession>A0ACD0NZX2</accession>
<dbReference type="Proteomes" id="UP000245626">
    <property type="component" value="Unassembled WGS sequence"/>
</dbReference>
<keyword evidence="2" id="KW-1185">Reference proteome</keyword>